<name>E8ZI22_MYCHL</name>
<proteinExistence type="predicted"/>
<protein>
    <submittedName>
        <fullName evidence="1">Uncharacterized protein</fullName>
    </submittedName>
</protein>
<dbReference type="Proteomes" id="UP000008637">
    <property type="component" value="Chromosome"/>
</dbReference>
<dbReference type="HOGENOM" id="CLU_096783_0_0_14"/>
<sequence length="209" mass="23063">MNKLLPVAGAIGASVAAAGGYMLLGKESEFNTTKVSETFTERYSKAVLSDEDPLWDSKLTVLESNGHPVHTTLIEAKSTIKQDKARAKQLLVEGCKEIYASQLESSLHASDFKSYCAKTIKDGMQGTWISEDPTGRGTKWDTALLSFESHKKEAEDLRDLSNKSNSLGYDDQKKTLSDWCNASQGEIFMGDEDPRFVQSGLYCMEEINS</sequence>
<gene>
    <name evidence="1" type="ordered locus">HF1_07850</name>
</gene>
<dbReference type="KEGG" id="mha:HF1_07850"/>
<evidence type="ECO:0000313" key="1">
    <source>
        <dbReference type="EMBL" id="CBY92793.1"/>
    </source>
</evidence>
<dbReference type="OrthoDB" id="6860332at2"/>
<dbReference type="EMBL" id="FR773153">
    <property type="protein sequence ID" value="CBY92793.1"/>
    <property type="molecule type" value="Genomic_DNA"/>
</dbReference>
<reference evidence="1 2" key="1">
    <citation type="journal article" date="2011" name="J. Bacteriol.">
        <title>Complete genome sequence of Mycoplasma haemofelis, a hemotropic mycoplasma.</title>
        <authorList>
            <person name="Barker E.N."/>
            <person name="Helps C.R."/>
            <person name="Peters I.R."/>
            <person name="Darby A.C."/>
            <person name="Radford A.D."/>
            <person name="Tasker S."/>
        </authorList>
    </citation>
    <scope>NUCLEOTIDE SEQUENCE [LARGE SCALE GENOMIC DNA]</scope>
    <source>
        <strain evidence="1 2">Langford 1</strain>
    </source>
</reference>
<dbReference type="AlphaFoldDB" id="E8ZI22"/>
<keyword evidence="2" id="KW-1185">Reference proteome</keyword>
<accession>E8ZI22</accession>
<organism evidence="1 2">
    <name type="scientific">Mycoplasma haemofelis (strain Langford 1)</name>
    <name type="common">Haemobartonella felis</name>
    <dbReference type="NCBI Taxonomy" id="941640"/>
    <lineage>
        <taxon>Bacteria</taxon>
        <taxon>Bacillati</taxon>
        <taxon>Mycoplasmatota</taxon>
        <taxon>Mollicutes</taxon>
        <taxon>Mycoplasmataceae</taxon>
        <taxon>Mycoplasma</taxon>
    </lineage>
</organism>
<evidence type="ECO:0000313" key="2">
    <source>
        <dbReference type="Proteomes" id="UP000008637"/>
    </source>
</evidence>